<comment type="caution">
    <text evidence="1">The sequence shown here is derived from an EMBL/GenBank/DDBJ whole genome shotgun (WGS) entry which is preliminary data.</text>
</comment>
<gene>
    <name evidence="1" type="ORF">C1645_829424</name>
</gene>
<keyword evidence="2" id="KW-1185">Reference proteome</keyword>
<proteinExistence type="predicted"/>
<evidence type="ECO:0000313" key="2">
    <source>
        <dbReference type="Proteomes" id="UP000265703"/>
    </source>
</evidence>
<reference evidence="1 2" key="1">
    <citation type="submission" date="2018-06" db="EMBL/GenBank/DDBJ databases">
        <title>Comparative genomics reveals the genomic features of Rhizophagus irregularis, R. cerebriforme, R. diaphanum and Gigaspora rosea, and their symbiotic lifestyle signature.</title>
        <authorList>
            <person name="Morin E."/>
            <person name="San Clemente H."/>
            <person name="Chen E.C.H."/>
            <person name="De La Providencia I."/>
            <person name="Hainaut M."/>
            <person name="Kuo A."/>
            <person name="Kohler A."/>
            <person name="Murat C."/>
            <person name="Tang N."/>
            <person name="Roy S."/>
            <person name="Loubradou J."/>
            <person name="Henrissat B."/>
            <person name="Grigoriev I.V."/>
            <person name="Corradi N."/>
            <person name="Roux C."/>
            <person name="Martin F.M."/>
        </authorList>
    </citation>
    <scope>NUCLEOTIDE SEQUENCE [LARGE SCALE GENOMIC DNA]</scope>
    <source>
        <strain evidence="1 2">DAOM 227022</strain>
    </source>
</reference>
<dbReference type="Proteomes" id="UP000265703">
    <property type="component" value="Unassembled WGS sequence"/>
</dbReference>
<accession>A0A397SKZ6</accession>
<name>A0A397SKZ6_9GLOM</name>
<sequence length="71" mass="8031">MEKIGIHVSKEEVAMLQGFGMKQVSEQDEILLTIGARSIEDDREIREFLDINGSTAAQKNSSLEFSDLRKF</sequence>
<dbReference type="EMBL" id="QKYT01000369">
    <property type="protein sequence ID" value="RIA86322.1"/>
    <property type="molecule type" value="Genomic_DNA"/>
</dbReference>
<dbReference type="AlphaFoldDB" id="A0A397SKZ6"/>
<organism evidence="1 2">
    <name type="scientific">Glomus cerebriforme</name>
    <dbReference type="NCBI Taxonomy" id="658196"/>
    <lineage>
        <taxon>Eukaryota</taxon>
        <taxon>Fungi</taxon>
        <taxon>Fungi incertae sedis</taxon>
        <taxon>Mucoromycota</taxon>
        <taxon>Glomeromycotina</taxon>
        <taxon>Glomeromycetes</taxon>
        <taxon>Glomerales</taxon>
        <taxon>Glomeraceae</taxon>
        <taxon>Glomus</taxon>
    </lineage>
</organism>
<evidence type="ECO:0000313" key="1">
    <source>
        <dbReference type="EMBL" id="RIA86322.1"/>
    </source>
</evidence>
<protein>
    <submittedName>
        <fullName evidence="1">Uncharacterized protein</fullName>
    </submittedName>
</protein>